<dbReference type="RefSeq" id="WP_092561236.1">
    <property type="nucleotide sequence ID" value="NZ_FOYZ01000009.1"/>
</dbReference>
<name>A0A1I6KKZ8_9FIRM</name>
<proteinExistence type="predicted"/>
<keyword evidence="2" id="KW-0472">Membrane</keyword>
<evidence type="ECO:0000256" key="1">
    <source>
        <dbReference type="SAM" id="MobiDB-lite"/>
    </source>
</evidence>
<dbReference type="STRING" id="37658.SAMN05661086_02480"/>
<feature type="compositionally biased region" description="Basic and acidic residues" evidence="1">
    <location>
        <begin position="59"/>
        <end position="68"/>
    </location>
</feature>
<organism evidence="3 4">
    <name type="scientific">Anaeromicropila populeti</name>
    <dbReference type="NCBI Taxonomy" id="37658"/>
    <lineage>
        <taxon>Bacteria</taxon>
        <taxon>Bacillati</taxon>
        <taxon>Bacillota</taxon>
        <taxon>Clostridia</taxon>
        <taxon>Lachnospirales</taxon>
        <taxon>Lachnospiraceae</taxon>
        <taxon>Anaeromicropila</taxon>
    </lineage>
</organism>
<evidence type="ECO:0000256" key="2">
    <source>
        <dbReference type="SAM" id="Phobius"/>
    </source>
</evidence>
<dbReference type="EMBL" id="FOYZ01000009">
    <property type="protein sequence ID" value="SFR91560.1"/>
    <property type="molecule type" value="Genomic_DNA"/>
</dbReference>
<dbReference type="OrthoDB" id="2914590at2"/>
<keyword evidence="2" id="KW-0812">Transmembrane</keyword>
<accession>A0A1I6KKZ8</accession>
<dbReference type="Proteomes" id="UP000199659">
    <property type="component" value="Unassembled WGS sequence"/>
</dbReference>
<feature type="transmembrane region" description="Helical" evidence="2">
    <location>
        <begin position="20"/>
        <end position="39"/>
    </location>
</feature>
<keyword evidence="2" id="KW-1133">Transmembrane helix</keyword>
<evidence type="ECO:0000313" key="4">
    <source>
        <dbReference type="Proteomes" id="UP000199659"/>
    </source>
</evidence>
<gene>
    <name evidence="3" type="ORF">SAMN05661086_02480</name>
</gene>
<evidence type="ECO:0000313" key="3">
    <source>
        <dbReference type="EMBL" id="SFR91560.1"/>
    </source>
</evidence>
<keyword evidence="4" id="KW-1185">Reference proteome</keyword>
<reference evidence="3 4" key="1">
    <citation type="submission" date="2016-10" db="EMBL/GenBank/DDBJ databases">
        <authorList>
            <person name="de Groot N.N."/>
        </authorList>
    </citation>
    <scope>NUCLEOTIDE SEQUENCE [LARGE SCALE GENOMIC DNA]</scope>
    <source>
        <strain evidence="3 4">743A</strain>
    </source>
</reference>
<protein>
    <submittedName>
        <fullName evidence="3">Uncharacterized protein</fullName>
    </submittedName>
</protein>
<feature type="compositionally biased region" description="Basic residues" evidence="1">
    <location>
        <begin position="69"/>
        <end position="79"/>
    </location>
</feature>
<dbReference type="AlphaFoldDB" id="A0A1I6KKZ8"/>
<sequence>MKKYITTFFEKDWSRDDKILWTISVAGLCILTGLILSIMKNGIFICSHNGNNNGNNNGNHDRSLERKKIAGKRKHVVRN</sequence>
<feature type="region of interest" description="Disordered" evidence="1">
    <location>
        <begin position="51"/>
        <end position="79"/>
    </location>
</feature>